<dbReference type="KEGG" id="mpp:MICPUCDRAFT_68154"/>
<feature type="region of interest" description="Disordered" evidence="3">
    <location>
        <begin position="508"/>
        <end position="529"/>
    </location>
</feature>
<dbReference type="OrthoDB" id="509099at2759"/>
<dbReference type="STRING" id="564608.C1MTF2"/>
<dbReference type="GO" id="GO:0010019">
    <property type="term" value="P:chloroplast-nucleus signaling pathway"/>
    <property type="evidence" value="ECO:0007669"/>
    <property type="project" value="TreeGrafter"/>
</dbReference>
<gene>
    <name evidence="4" type="ORF">MICPUCDRAFT_68154</name>
</gene>
<feature type="compositionally biased region" description="Low complexity" evidence="3">
    <location>
        <begin position="338"/>
        <end position="365"/>
    </location>
</feature>
<dbReference type="EMBL" id="GG663739">
    <property type="protein sequence ID" value="EEH56934.1"/>
    <property type="molecule type" value="Genomic_DNA"/>
</dbReference>
<dbReference type="Pfam" id="PF13041">
    <property type="entry name" value="PPR_2"/>
    <property type="match status" value="1"/>
</dbReference>
<dbReference type="eggNOG" id="KOG4197">
    <property type="taxonomic scope" value="Eukaryota"/>
</dbReference>
<keyword evidence="1" id="KW-0677">Repeat</keyword>
<dbReference type="PROSITE" id="PS51375">
    <property type="entry name" value="PPR"/>
    <property type="match status" value="4"/>
</dbReference>
<dbReference type="PANTHER" id="PTHR47936:SF1">
    <property type="entry name" value="PENTATRICOPEPTIDE REPEAT-CONTAINING PROTEIN GUN1, CHLOROPLASTIC"/>
    <property type="match status" value="1"/>
</dbReference>
<accession>C1MTF2</accession>
<evidence type="ECO:0000313" key="5">
    <source>
        <dbReference type="Proteomes" id="UP000001876"/>
    </source>
</evidence>
<dbReference type="Pfam" id="PF01535">
    <property type="entry name" value="PPR"/>
    <property type="match status" value="3"/>
</dbReference>
<feature type="region of interest" description="Disordered" evidence="3">
    <location>
        <begin position="705"/>
        <end position="736"/>
    </location>
</feature>
<dbReference type="InterPro" id="IPR002885">
    <property type="entry name" value="PPR_rpt"/>
</dbReference>
<feature type="compositionally biased region" description="Acidic residues" evidence="3">
    <location>
        <begin position="749"/>
        <end position="758"/>
    </location>
</feature>
<feature type="non-terminal residue" evidence="4">
    <location>
        <position position="858"/>
    </location>
</feature>
<keyword evidence="5" id="KW-1185">Reference proteome</keyword>
<protein>
    <submittedName>
        <fullName evidence="4">Predicted protein</fullName>
    </submittedName>
</protein>
<proteinExistence type="predicted"/>
<feature type="repeat" description="PPR" evidence="2">
    <location>
        <begin position="456"/>
        <end position="490"/>
    </location>
</feature>
<feature type="repeat" description="PPR" evidence="2">
    <location>
        <begin position="194"/>
        <end position="228"/>
    </location>
</feature>
<feature type="repeat" description="PPR" evidence="2">
    <location>
        <begin position="590"/>
        <end position="624"/>
    </location>
</feature>
<feature type="region of interest" description="Disordered" evidence="3">
    <location>
        <begin position="749"/>
        <end position="783"/>
    </location>
</feature>
<sequence length="858" mass="89418">MRDDPRVRPNVRTYNSLITAAAKARNVRAAKEVLRELDEDLGRDAATDRTYGAALAAVAAGVGVALETETSAAGAVDADADVAATAKEATVQMGTVATVTRGETAELVRWGLEVYRRAEDAGCGGNDHALSSLFTALARAVAAGAWPGDDAVTRCVGIVNALVRESDDVLSDGMSDIENVGRGRKAKAKAPKPNAAVWSALVSVCARAGRAREALDALELMRARGHALDSYTLASALTACRGGVAGASAASSDANGVFATGPAGGRRRRDALEGAREAREGLTVFERAPKSASASAYVRNAAIALYAAVGRVDAAFALYEEMKAESSIDGGDDARTFSSSSSSSSSSSAAAAAAPGSSETTSASAMDTRRRTAPDTITYNTLLHSCGGRSATDGAEWAFSLVRDMRSARVPRSTRTYVGLMNAAARGAPIGRGAAAAKAVFDAAEEDDTVEGGAGNAYTYTALIDAQVKGGDPRAAFDTYEIMKRRNITPSVVTFGCLLNACGNIKSADGRSSDSDSDSADVEGVDQSNDDVAGDAVERAYALLGEMTERGVCPNDRCQNALVRVVSEAGRIDDMLEEVKAIARRRGRFERATLEGVVRALCRAAYAERALRILSWMDARGYAPRAPTYRTLVQTCASEGQVVWAWTLHQRMTSAGHRTDKASASGIVSALCHAAMATDAGEARVMLRRATEVYERCEAYGVAVEGEGEANPWDDDDDGGGGGGGDANRASERRGMTVEEELASFEAAAADDDDDDDGGAGAAGPACPMKLEAPPARPNDARTPAGEILTASSLRDMITASARIGDVAFALRLYRVDAARDALRPSKVASSSSSYEHNADDGGVRANVYEALVEACCH</sequence>
<name>C1MTF2_MICPC</name>
<dbReference type="AlphaFoldDB" id="C1MTF2"/>
<dbReference type="Pfam" id="PF13812">
    <property type="entry name" value="PPR_3"/>
    <property type="match status" value="1"/>
</dbReference>
<feature type="compositionally biased region" description="Acidic residues" evidence="3">
    <location>
        <begin position="515"/>
        <end position="529"/>
    </location>
</feature>
<dbReference type="OMA" id="YERCEAY"/>
<evidence type="ECO:0000256" key="1">
    <source>
        <dbReference type="ARBA" id="ARBA00022737"/>
    </source>
</evidence>
<evidence type="ECO:0000256" key="2">
    <source>
        <dbReference type="PROSITE-ProRule" id="PRU00708"/>
    </source>
</evidence>
<dbReference type="PANTHER" id="PTHR47936">
    <property type="entry name" value="PPR_LONG DOMAIN-CONTAINING PROTEIN"/>
    <property type="match status" value="1"/>
</dbReference>
<dbReference type="InterPro" id="IPR011990">
    <property type="entry name" value="TPR-like_helical_dom_sf"/>
</dbReference>
<reference evidence="4 5" key="1">
    <citation type="journal article" date="2009" name="Science">
        <title>Green evolution and dynamic adaptations revealed by genomes of the marine picoeukaryotes Micromonas.</title>
        <authorList>
            <person name="Worden A.Z."/>
            <person name="Lee J.H."/>
            <person name="Mock T."/>
            <person name="Rouze P."/>
            <person name="Simmons M.P."/>
            <person name="Aerts A.L."/>
            <person name="Allen A.E."/>
            <person name="Cuvelier M.L."/>
            <person name="Derelle E."/>
            <person name="Everett M.V."/>
            <person name="Foulon E."/>
            <person name="Grimwood J."/>
            <person name="Gundlach H."/>
            <person name="Henrissat B."/>
            <person name="Napoli C."/>
            <person name="McDonald S.M."/>
            <person name="Parker M.S."/>
            <person name="Rombauts S."/>
            <person name="Salamov A."/>
            <person name="Von Dassow P."/>
            <person name="Badger J.H."/>
            <person name="Coutinho P.M."/>
            <person name="Demir E."/>
            <person name="Dubchak I."/>
            <person name="Gentemann C."/>
            <person name="Eikrem W."/>
            <person name="Gready J.E."/>
            <person name="John U."/>
            <person name="Lanier W."/>
            <person name="Lindquist E.A."/>
            <person name="Lucas S."/>
            <person name="Mayer K.F."/>
            <person name="Moreau H."/>
            <person name="Not F."/>
            <person name="Otillar R."/>
            <person name="Panaud O."/>
            <person name="Pangilinan J."/>
            <person name="Paulsen I."/>
            <person name="Piegu B."/>
            <person name="Poliakov A."/>
            <person name="Robbens S."/>
            <person name="Schmutz J."/>
            <person name="Toulza E."/>
            <person name="Wyss T."/>
            <person name="Zelensky A."/>
            <person name="Zhou K."/>
            <person name="Armbrust E.V."/>
            <person name="Bhattacharya D."/>
            <person name="Goodenough U.W."/>
            <person name="Van de Peer Y."/>
            <person name="Grigoriev I.V."/>
        </authorList>
    </citation>
    <scope>NUCLEOTIDE SEQUENCE [LARGE SCALE GENOMIC DNA]</scope>
    <source>
        <strain evidence="4 5">CCMP1545</strain>
    </source>
</reference>
<evidence type="ECO:0000313" key="4">
    <source>
        <dbReference type="EMBL" id="EEH56934.1"/>
    </source>
</evidence>
<dbReference type="GO" id="GO:0031930">
    <property type="term" value="P:mitochondria-nucleus signaling pathway"/>
    <property type="evidence" value="ECO:0007669"/>
    <property type="project" value="TreeGrafter"/>
</dbReference>
<feature type="region of interest" description="Disordered" evidence="3">
    <location>
        <begin position="328"/>
        <end position="371"/>
    </location>
</feature>
<evidence type="ECO:0000256" key="3">
    <source>
        <dbReference type="SAM" id="MobiDB-lite"/>
    </source>
</evidence>
<dbReference type="RefSeq" id="XP_003058479.1">
    <property type="nucleotide sequence ID" value="XM_003058433.1"/>
</dbReference>
<dbReference type="Gene3D" id="1.25.40.10">
    <property type="entry name" value="Tetratricopeptide repeat domain"/>
    <property type="match status" value="5"/>
</dbReference>
<feature type="compositionally biased region" description="Acidic residues" evidence="3">
    <location>
        <begin position="706"/>
        <end position="719"/>
    </location>
</feature>
<dbReference type="GeneID" id="9684292"/>
<dbReference type="Proteomes" id="UP000001876">
    <property type="component" value="Unassembled WGS sequence"/>
</dbReference>
<feature type="repeat" description="PPR" evidence="2">
    <location>
        <begin position="10"/>
        <end position="40"/>
    </location>
</feature>
<organism evidence="5">
    <name type="scientific">Micromonas pusilla (strain CCMP1545)</name>
    <name type="common">Picoplanktonic green alga</name>
    <dbReference type="NCBI Taxonomy" id="564608"/>
    <lineage>
        <taxon>Eukaryota</taxon>
        <taxon>Viridiplantae</taxon>
        <taxon>Chlorophyta</taxon>
        <taxon>Mamiellophyceae</taxon>
        <taxon>Mamiellales</taxon>
        <taxon>Mamiellaceae</taxon>
        <taxon>Micromonas</taxon>
    </lineage>
</organism>
<dbReference type="GO" id="GO:0009507">
    <property type="term" value="C:chloroplast"/>
    <property type="evidence" value="ECO:0007669"/>
    <property type="project" value="TreeGrafter"/>
</dbReference>
<dbReference type="NCBIfam" id="TIGR00756">
    <property type="entry name" value="PPR"/>
    <property type="match status" value="3"/>
</dbReference>